<dbReference type="Gene3D" id="3.30.460.10">
    <property type="entry name" value="Beta Polymerase, domain 2"/>
    <property type="match status" value="1"/>
</dbReference>
<evidence type="ECO:0000256" key="4">
    <source>
        <dbReference type="ARBA" id="ARBA00022679"/>
    </source>
</evidence>
<evidence type="ECO:0000256" key="9">
    <source>
        <dbReference type="ARBA" id="ARBA00022842"/>
    </source>
</evidence>
<comment type="similarity">
    <text evidence="2">Belongs to the tRNA nucleotidyltransferase/poly(A) polymerase family.</text>
</comment>
<dbReference type="GO" id="GO:0046872">
    <property type="term" value="F:metal ion binding"/>
    <property type="evidence" value="ECO:0007669"/>
    <property type="project" value="UniProtKB-KW"/>
</dbReference>
<dbReference type="Pfam" id="PF12627">
    <property type="entry name" value="PolyA_pol_RNAbd"/>
    <property type="match status" value="1"/>
</dbReference>
<dbReference type="SUPFAM" id="SSF81891">
    <property type="entry name" value="Poly A polymerase C-terminal region-like"/>
    <property type="match status" value="1"/>
</dbReference>
<keyword evidence="5" id="KW-0819">tRNA processing</keyword>
<evidence type="ECO:0000256" key="8">
    <source>
        <dbReference type="ARBA" id="ARBA00022741"/>
    </source>
</evidence>
<dbReference type="CDD" id="cd00077">
    <property type="entry name" value="HDc"/>
    <property type="match status" value="1"/>
</dbReference>
<dbReference type="InterPro" id="IPR003607">
    <property type="entry name" value="HD/PDEase_dom"/>
</dbReference>
<dbReference type="PANTHER" id="PTHR47545:SF2">
    <property type="entry name" value="CC-ADDING TRNA NUCLEOTIDYLTRANSFERASE"/>
    <property type="match status" value="1"/>
</dbReference>
<dbReference type="SUPFAM" id="SSF81301">
    <property type="entry name" value="Nucleotidyltransferase"/>
    <property type="match status" value="1"/>
</dbReference>
<dbReference type="Pfam" id="PF01966">
    <property type="entry name" value="HD"/>
    <property type="match status" value="1"/>
</dbReference>
<evidence type="ECO:0000313" key="12">
    <source>
        <dbReference type="EMBL" id="CAB4873082.1"/>
    </source>
</evidence>
<gene>
    <name evidence="12" type="ORF">UFOPK3423_00852</name>
</gene>
<keyword evidence="7" id="KW-0479">Metal-binding</keyword>
<keyword evidence="10" id="KW-0694">RNA-binding</keyword>
<sequence>MSSAGDPLALARSALAEEPAWLVGGAIRDRLLGRPSDILDLDIVVEGDPQRAARAIRSAGPRGTAVFALSDAFGSWRIVGPGGAWQIDVSALQGGTLDADLARRDLTVNAIAEPLAGGDPIDPSGGLGDLRDRRLRMVAAEAFDQDPLRILRLARLALELDFTVDAPTATAARARASGLGGVAGERVFAELRRVVAADDPLSGLELLEGLGAVGVVLPELEALRGVEQTVYHHRDVHGHTLEVLAEVVAIERDPAAAVGEELASGVADLLAEPLADGLTRGGALRWAALLHDIAKPQTHTDLGDGRIGFPDHDRQGAAMSREILERLRTSERLRAHVAALTRHHLRLGFLVHERPLGQRIVHRYLVACEPVGADVTVLGLADRLATRGRGAEEAICAHQEVALPMLGAALAWHHEGPSRPLVRGDELAAELGITLGPRIGELLGAIAEAQYAGEVTTREQAVTEARKVLAAEAG</sequence>
<keyword evidence="8" id="KW-0547">Nucleotide-binding</keyword>
<evidence type="ECO:0000256" key="2">
    <source>
        <dbReference type="ARBA" id="ARBA00007265"/>
    </source>
</evidence>
<evidence type="ECO:0000256" key="1">
    <source>
        <dbReference type="ARBA" id="ARBA00001946"/>
    </source>
</evidence>
<dbReference type="InterPro" id="IPR043519">
    <property type="entry name" value="NT_sf"/>
</dbReference>
<evidence type="ECO:0000256" key="3">
    <source>
        <dbReference type="ARBA" id="ARBA00022555"/>
    </source>
</evidence>
<dbReference type="Pfam" id="PF01743">
    <property type="entry name" value="PolyA_pol"/>
    <property type="match status" value="2"/>
</dbReference>
<organism evidence="12">
    <name type="scientific">freshwater metagenome</name>
    <dbReference type="NCBI Taxonomy" id="449393"/>
    <lineage>
        <taxon>unclassified sequences</taxon>
        <taxon>metagenomes</taxon>
        <taxon>ecological metagenomes</taxon>
    </lineage>
</organism>
<keyword evidence="6" id="KW-0548">Nucleotidyltransferase</keyword>
<dbReference type="Gene3D" id="1.10.3090.10">
    <property type="entry name" value="cca-adding enzyme, domain 2"/>
    <property type="match status" value="1"/>
</dbReference>
<dbReference type="AlphaFoldDB" id="A0A6J7DQ44"/>
<dbReference type="InterPro" id="IPR006675">
    <property type="entry name" value="HDIG_dom"/>
</dbReference>
<dbReference type="GO" id="GO:0000166">
    <property type="term" value="F:nucleotide binding"/>
    <property type="evidence" value="ECO:0007669"/>
    <property type="project" value="UniProtKB-KW"/>
</dbReference>
<dbReference type="GO" id="GO:0008033">
    <property type="term" value="P:tRNA processing"/>
    <property type="evidence" value="ECO:0007669"/>
    <property type="project" value="UniProtKB-KW"/>
</dbReference>
<dbReference type="PROSITE" id="PS51831">
    <property type="entry name" value="HD"/>
    <property type="match status" value="1"/>
</dbReference>
<evidence type="ECO:0000256" key="6">
    <source>
        <dbReference type="ARBA" id="ARBA00022695"/>
    </source>
</evidence>
<keyword evidence="4" id="KW-0808">Transferase</keyword>
<accession>A0A6J7DQ44</accession>
<dbReference type="EMBL" id="CAFBLQ010000079">
    <property type="protein sequence ID" value="CAB4873082.1"/>
    <property type="molecule type" value="Genomic_DNA"/>
</dbReference>
<dbReference type="InterPro" id="IPR006674">
    <property type="entry name" value="HD_domain"/>
</dbReference>
<proteinExistence type="inferred from homology"/>
<dbReference type="InterPro" id="IPR032828">
    <property type="entry name" value="PolyA_RNA-bd"/>
</dbReference>
<dbReference type="GO" id="GO:0016779">
    <property type="term" value="F:nucleotidyltransferase activity"/>
    <property type="evidence" value="ECO:0007669"/>
    <property type="project" value="UniProtKB-KW"/>
</dbReference>
<dbReference type="NCBIfam" id="TIGR00277">
    <property type="entry name" value="HDIG"/>
    <property type="match status" value="1"/>
</dbReference>
<protein>
    <submittedName>
        <fullName evidence="12">Unannotated protein</fullName>
    </submittedName>
</protein>
<evidence type="ECO:0000259" key="11">
    <source>
        <dbReference type="PROSITE" id="PS51831"/>
    </source>
</evidence>
<comment type="cofactor">
    <cofactor evidence="1">
        <name>Mg(2+)</name>
        <dbReference type="ChEBI" id="CHEBI:18420"/>
    </cofactor>
</comment>
<reference evidence="12" key="1">
    <citation type="submission" date="2020-05" db="EMBL/GenBank/DDBJ databases">
        <authorList>
            <person name="Chiriac C."/>
            <person name="Salcher M."/>
            <person name="Ghai R."/>
            <person name="Kavagutti S V."/>
        </authorList>
    </citation>
    <scope>NUCLEOTIDE SEQUENCE</scope>
</reference>
<dbReference type="InterPro" id="IPR002646">
    <property type="entry name" value="PolA_pol_head_dom"/>
</dbReference>
<dbReference type="SMART" id="SM00471">
    <property type="entry name" value="HDc"/>
    <property type="match status" value="1"/>
</dbReference>
<dbReference type="PANTHER" id="PTHR47545">
    <property type="entry name" value="MULTIFUNCTIONAL CCA PROTEIN"/>
    <property type="match status" value="1"/>
</dbReference>
<name>A0A6J7DQ44_9ZZZZ</name>
<feature type="domain" description="HD" evidence="11">
    <location>
        <begin position="236"/>
        <end position="387"/>
    </location>
</feature>
<dbReference type="InterPro" id="IPR050124">
    <property type="entry name" value="tRNA_CCA-adding_enzyme"/>
</dbReference>
<evidence type="ECO:0000256" key="10">
    <source>
        <dbReference type="ARBA" id="ARBA00022884"/>
    </source>
</evidence>
<keyword evidence="9" id="KW-0460">Magnesium</keyword>
<dbReference type="GO" id="GO:0000049">
    <property type="term" value="F:tRNA binding"/>
    <property type="evidence" value="ECO:0007669"/>
    <property type="project" value="UniProtKB-KW"/>
</dbReference>
<evidence type="ECO:0000256" key="5">
    <source>
        <dbReference type="ARBA" id="ARBA00022694"/>
    </source>
</evidence>
<keyword evidence="3" id="KW-0820">tRNA-binding</keyword>
<evidence type="ECO:0000256" key="7">
    <source>
        <dbReference type="ARBA" id="ARBA00022723"/>
    </source>
</evidence>